<sequence>MTTTLRPTEPLQREPGPAGRLSRRYQVCVNSRPVGTLHLGTHPGFGPTIARIEELRIDEADRRRGRATVAALAAEEVARGWGCRSIEVYVPVERGTDPATSPGIRLATALGYVLRNRGMEKPLGTTAPPLPPGLTVRPIAETEFRPFIENSYRNFAQDCVARGITRAEADTRVARELPGAHLTPPGTTIDVLEHPDGRLGTLWLAPDGGNSYIYDIEVTEEFRGKGYGRTLMHLAEARAIERGSTVIGLNVFADNAPAERLYESLGYEAVGHGMYKAL</sequence>
<dbReference type="InterPro" id="IPR016181">
    <property type="entry name" value="Acyl_CoA_acyltransferase"/>
</dbReference>
<comment type="caution">
    <text evidence="5">The sequence shown here is derived from an EMBL/GenBank/DDBJ whole genome shotgun (WGS) entry which is preliminary data.</text>
</comment>
<organism evidence="5 6">
    <name type="scientific">Streptomyces acidiscabies</name>
    <dbReference type="NCBI Taxonomy" id="42234"/>
    <lineage>
        <taxon>Bacteria</taxon>
        <taxon>Bacillati</taxon>
        <taxon>Actinomycetota</taxon>
        <taxon>Actinomycetes</taxon>
        <taxon>Kitasatosporales</taxon>
        <taxon>Streptomycetaceae</taxon>
        <taxon>Streptomyces</taxon>
    </lineage>
</organism>
<dbReference type="PATRIC" id="fig|42234.21.peg.7344"/>
<dbReference type="Gene3D" id="3.40.630.30">
    <property type="match status" value="2"/>
</dbReference>
<evidence type="ECO:0000313" key="6">
    <source>
        <dbReference type="Proteomes" id="UP000037151"/>
    </source>
</evidence>
<dbReference type="RefSeq" id="WP_050374309.1">
    <property type="nucleotide sequence ID" value="NZ_KQ257832.1"/>
</dbReference>
<reference evidence="6" key="1">
    <citation type="submission" date="2014-07" db="EMBL/GenBank/DDBJ databases">
        <title>Genome sequencing of plant-pathogenic Streptomyces species.</title>
        <authorList>
            <person name="Harrison J."/>
            <person name="Sapp M."/>
            <person name="Thwaites R."/>
            <person name="Studholme D.J."/>
        </authorList>
    </citation>
    <scope>NUCLEOTIDE SEQUENCE [LARGE SCALE GENOMIC DNA]</scope>
    <source>
        <strain evidence="6">NCPPB 4445</strain>
    </source>
</reference>
<dbReference type="EMBL" id="JPPY01000203">
    <property type="protein sequence ID" value="KND26832.1"/>
    <property type="molecule type" value="Genomic_DNA"/>
</dbReference>
<proteinExistence type="predicted"/>
<dbReference type="PROSITE" id="PS51186">
    <property type="entry name" value="GNAT"/>
    <property type="match status" value="2"/>
</dbReference>
<dbReference type="InterPro" id="IPR050680">
    <property type="entry name" value="YpeA/RimI_acetyltransf"/>
</dbReference>
<protein>
    <submittedName>
        <fullName evidence="5">Acetyltransferase</fullName>
    </submittedName>
</protein>
<dbReference type="InterPro" id="IPR000182">
    <property type="entry name" value="GNAT_dom"/>
</dbReference>
<dbReference type="AlphaFoldDB" id="A0A0L0JM74"/>
<evidence type="ECO:0000259" key="4">
    <source>
        <dbReference type="PROSITE" id="PS51186"/>
    </source>
</evidence>
<dbReference type="GO" id="GO:0016747">
    <property type="term" value="F:acyltransferase activity, transferring groups other than amino-acyl groups"/>
    <property type="evidence" value="ECO:0007669"/>
    <property type="project" value="InterPro"/>
</dbReference>
<name>A0A0L0JM74_9ACTN</name>
<dbReference type="Pfam" id="PF00583">
    <property type="entry name" value="Acetyltransf_1"/>
    <property type="match status" value="2"/>
</dbReference>
<dbReference type="CDD" id="cd04301">
    <property type="entry name" value="NAT_SF"/>
    <property type="match status" value="1"/>
</dbReference>
<feature type="region of interest" description="Disordered" evidence="3">
    <location>
        <begin position="1"/>
        <end position="22"/>
    </location>
</feature>
<gene>
    <name evidence="5" type="ORF">IQ63_35670</name>
</gene>
<dbReference type="SUPFAM" id="SSF55729">
    <property type="entry name" value="Acyl-CoA N-acyltransferases (Nat)"/>
    <property type="match status" value="2"/>
</dbReference>
<evidence type="ECO:0000256" key="3">
    <source>
        <dbReference type="SAM" id="MobiDB-lite"/>
    </source>
</evidence>
<dbReference type="OrthoDB" id="3381976at2"/>
<dbReference type="PANTHER" id="PTHR43420">
    <property type="entry name" value="ACETYLTRANSFERASE"/>
    <property type="match status" value="1"/>
</dbReference>
<feature type="domain" description="N-acetyltransferase" evidence="4">
    <location>
        <begin position="1"/>
        <end position="137"/>
    </location>
</feature>
<accession>A0A0L0JM74</accession>
<evidence type="ECO:0000313" key="5">
    <source>
        <dbReference type="EMBL" id="KND26832.1"/>
    </source>
</evidence>
<evidence type="ECO:0000256" key="1">
    <source>
        <dbReference type="ARBA" id="ARBA00022679"/>
    </source>
</evidence>
<evidence type="ECO:0000256" key="2">
    <source>
        <dbReference type="ARBA" id="ARBA00023315"/>
    </source>
</evidence>
<dbReference type="Proteomes" id="UP000037151">
    <property type="component" value="Unassembled WGS sequence"/>
</dbReference>
<keyword evidence="1 5" id="KW-0808">Transferase</keyword>
<keyword evidence="2" id="KW-0012">Acyltransferase</keyword>
<feature type="domain" description="N-acetyltransferase" evidence="4">
    <location>
        <begin position="134"/>
        <end position="278"/>
    </location>
</feature>